<protein>
    <submittedName>
        <fullName evidence="2">Uncharacterized protein</fullName>
    </submittedName>
</protein>
<accession>A0AAD8M000</accession>
<dbReference type="AlphaFoldDB" id="A0AAD8M000"/>
<feature type="compositionally biased region" description="Low complexity" evidence="1">
    <location>
        <begin position="7"/>
        <end position="21"/>
    </location>
</feature>
<dbReference type="Proteomes" id="UP001237642">
    <property type="component" value="Unassembled WGS sequence"/>
</dbReference>
<keyword evidence="3" id="KW-1185">Reference proteome</keyword>
<organism evidence="2 3">
    <name type="scientific">Heracleum sosnowskyi</name>
    <dbReference type="NCBI Taxonomy" id="360622"/>
    <lineage>
        <taxon>Eukaryota</taxon>
        <taxon>Viridiplantae</taxon>
        <taxon>Streptophyta</taxon>
        <taxon>Embryophyta</taxon>
        <taxon>Tracheophyta</taxon>
        <taxon>Spermatophyta</taxon>
        <taxon>Magnoliopsida</taxon>
        <taxon>eudicotyledons</taxon>
        <taxon>Gunneridae</taxon>
        <taxon>Pentapetalae</taxon>
        <taxon>asterids</taxon>
        <taxon>campanulids</taxon>
        <taxon>Apiales</taxon>
        <taxon>Apiaceae</taxon>
        <taxon>Apioideae</taxon>
        <taxon>apioid superclade</taxon>
        <taxon>Tordylieae</taxon>
        <taxon>Tordyliinae</taxon>
        <taxon>Heracleum</taxon>
    </lineage>
</organism>
<evidence type="ECO:0000313" key="2">
    <source>
        <dbReference type="EMBL" id="KAK1354573.1"/>
    </source>
</evidence>
<sequence length="153" mass="16721">MKELVDDAPTSNPADPASNPAADDTIQLDSLLQSFLKLCVSSTTPSLDCVFDRLIGSSASDCEENMMIERAIRLGSLLLEAGKRSARKRGSLHNSVVWPLPADLTIKILEVVSAILLRLNLSGLAIERGILEFSLINYYRACTVQMLPYTRSP</sequence>
<evidence type="ECO:0000313" key="3">
    <source>
        <dbReference type="Proteomes" id="UP001237642"/>
    </source>
</evidence>
<evidence type="ECO:0000256" key="1">
    <source>
        <dbReference type="SAM" id="MobiDB-lite"/>
    </source>
</evidence>
<name>A0AAD8M000_9APIA</name>
<proteinExistence type="predicted"/>
<reference evidence="2" key="2">
    <citation type="submission" date="2023-05" db="EMBL/GenBank/DDBJ databases">
        <authorList>
            <person name="Schelkunov M.I."/>
        </authorList>
    </citation>
    <scope>NUCLEOTIDE SEQUENCE</scope>
    <source>
        <strain evidence="2">Hsosn_3</strain>
        <tissue evidence="2">Leaf</tissue>
    </source>
</reference>
<dbReference type="EMBL" id="JAUIZM010000011">
    <property type="protein sequence ID" value="KAK1354573.1"/>
    <property type="molecule type" value="Genomic_DNA"/>
</dbReference>
<reference evidence="2" key="1">
    <citation type="submission" date="2023-02" db="EMBL/GenBank/DDBJ databases">
        <title>Genome of toxic invasive species Heracleum sosnowskyi carries increased number of genes despite the absence of recent whole-genome duplications.</title>
        <authorList>
            <person name="Schelkunov M."/>
            <person name="Shtratnikova V."/>
            <person name="Makarenko M."/>
            <person name="Klepikova A."/>
            <person name="Omelchenko D."/>
            <person name="Novikova G."/>
            <person name="Obukhova E."/>
            <person name="Bogdanov V."/>
            <person name="Penin A."/>
            <person name="Logacheva M."/>
        </authorList>
    </citation>
    <scope>NUCLEOTIDE SEQUENCE</scope>
    <source>
        <strain evidence="2">Hsosn_3</strain>
        <tissue evidence="2">Leaf</tissue>
    </source>
</reference>
<comment type="caution">
    <text evidence="2">The sequence shown here is derived from an EMBL/GenBank/DDBJ whole genome shotgun (WGS) entry which is preliminary data.</text>
</comment>
<feature type="region of interest" description="Disordered" evidence="1">
    <location>
        <begin position="1"/>
        <end position="21"/>
    </location>
</feature>
<gene>
    <name evidence="2" type="ORF">POM88_047829</name>
</gene>